<dbReference type="AlphaFoldDB" id="A0A5E5AUY1"/>
<sequence>MFLREEKGGEVQTKEMLYCPMMGTHEPVPDTATAWREEHGHAWVFNPWTGRQRTPIEIEQDPQGRVLIPPGETPTGECERHLFMEFRASGALGQFRRAGWCGRLDAQRLIVKLHKDEQVLSFKLTDPVDEERYYQLLHLEVWRLATQ</sequence>
<proteinExistence type="predicted"/>
<evidence type="ECO:0000313" key="2">
    <source>
        <dbReference type="Proteomes" id="UP000414136"/>
    </source>
</evidence>
<organism evidence="1 2">
    <name type="scientific">Pandoraea captiosa</name>
    <dbReference type="NCBI Taxonomy" id="2508302"/>
    <lineage>
        <taxon>Bacteria</taxon>
        <taxon>Pseudomonadati</taxon>
        <taxon>Pseudomonadota</taxon>
        <taxon>Betaproteobacteria</taxon>
        <taxon>Burkholderiales</taxon>
        <taxon>Burkholderiaceae</taxon>
        <taxon>Pandoraea</taxon>
    </lineage>
</organism>
<evidence type="ECO:0000313" key="1">
    <source>
        <dbReference type="EMBL" id="VVE76988.1"/>
    </source>
</evidence>
<keyword evidence="2" id="KW-1185">Reference proteome</keyword>
<dbReference type="Proteomes" id="UP000414136">
    <property type="component" value="Unassembled WGS sequence"/>
</dbReference>
<reference evidence="1 2" key="1">
    <citation type="submission" date="2019-08" db="EMBL/GenBank/DDBJ databases">
        <authorList>
            <person name="Peeters C."/>
        </authorList>
    </citation>
    <scope>NUCLEOTIDE SEQUENCE [LARGE SCALE GENOMIC DNA]</scope>
    <source>
        <strain evidence="1 2">LMG 31118</strain>
    </source>
</reference>
<name>A0A5E5AUY1_9BURK</name>
<gene>
    <name evidence="1" type="ORF">PCA31118_05350</name>
</gene>
<dbReference type="EMBL" id="CABPSQ010000024">
    <property type="protein sequence ID" value="VVE76988.1"/>
    <property type="molecule type" value="Genomic_DNA"/>
</dbReference>
<protein>
    <submittedName>
        <fullName evidence="1">Uncharacterized protein</fullName>
    </submittedName>
</protein>
<accession>A0A5E5AUY1</accession>